<name>A0ABT7IRW4_9ACTN</name>
<dbReference type="CDD" id="cd06450">
    <property type="entry name" value="DOPA_deC_like"/>
    <property type="match status" value="1"/>
</dbReference>
<dbReference type="Gene3D" id="3.40.640.10">
    <property type="entry name" value="Type I PLP-dependent aspartate aminotransferase-like (Major domain)"/>
    <property type="match status" value="1"/>
</dbReference>
<dbReference type="SUPFAM" id="SSF53383">
    <property type="entry name" value="PLP-dependent transferases"/>
    <property type="match status" value="1"/>
</dbReference>
<dbReference type="Pfam" id="PF00282">
    <property type="entry name" value="Pyridoxal_deC"/>
    <property type="match status" value="1"/>
</dbReference>
<evidence type="ECO:0000256" key="8">
    <source>
        <dbReference type="RuleBase" id="RU361171"/>
    </source>
</evidence>
<dbReference type="Proteomes" id="UP001241926">
    <property type="component" value="Unassembled WGS sequence"/>
</dbReference>
<evidence type="ECO:0000313" key="10">
    <source>
        <dbReference type="EMBL" id="MDL2075324.1"/>
    </source>
</evidence>
<evidence type="ECO:0000256" key="5">
    <source>
        <dbReference type="ARBA" id="ARBA00023239"/>
    </source>
</evidence>
<dbReference type="Gene3D" id="4.10.280.50">
    <property type="match status" value="1"/>
</dbReference>
<sequence length="464" mass="51806">MPLHKGPDRPDDRPLSVNPFYGEANPVGDMAEAPPQHRLPNRPMSPSTAYQLVHDELMLDGNSRLNLATFVTTWMEPQAQVLMAECRDKNMIDKDEYPRTAELERRCVAMLADLWHAPDPSAAVGCSTTGSSEACMLAGMALKRRWSKRNTGGRPNLVMGVNVQVCWEKFCNFWEVEARLVPMEGERYHLDPQAAVELCDENTIGVVGILGSTFDGSYEPVADLCAALDAFQERTGLDIPVHVDGASGAMVAPFVDEDLAWDFRLPRVASINTSGHKYGLVYPGVGWALWRDREALPEELVFRVNYLGGDMPTFALNFSRPGAQVVAQYYSFLRLGREGYRAVQQASRDVATRLASDIEALGDFRLLTRGDQLPVFAFTTAPDVKAYDVFDVSRRLREHGWLVPAYTFPPNREDLSVLRVVCRNGFSEDLATLLLEDLKRLLPELRRQSHPLGRDAGQATAFHH</sequence>
<evidence type="ECO:0000256" key="2">
    <source>
        <dbReference type="ARBA" id="ARBA00009533"/>
    </source>
</evidence>
<accession>A0ABT7IRW4</accession>
<dbReference type="PANTHER" id="PTHR43321:SF3">
    <property type="entry name" value="GLUTAMATE DECARBOXYLASE"/>
    <property type="match status" value="1"/>
</dbReference>
<dbReference type="RefSeq" id="WP_093724435.1">
    <property type="nucleotide sequence ID" value="NZ_JASJUS010000002.1"/>
</dbReference>
<dbReference type="InterPro" id="IPR015424">
    <property type="entry name" value="PyrdxlP-dep_Trfase"/>
</dbReference>
<comment type="cofactor">
    <cofactor evidence="1 7">
        <name>pyridoxal 5'-phosphate</name>
        <dbReference type="ChEBI" id="CHEBI:597326"/>
    </cofactor>
</comment>
<dbReference type="InterPro" id="IPR015421">
    <property type="entry name" value="PyrdxlP-dep_Trfase_major"/>
</dbReference>
<evidence type="ECO:0000256" key="6">
    <source>
        <dbReference type="ARBA" id="ARBA00048868"/>
    </source>
</evidence>
<comment type="caution">
    <text evidence="10">The sequence shown here is derived from an EMBL/GenBank/DDBJ whole genome shotgun (WGS) entry which is preliminary data.</text>
</comment>
<evidence type="ECO:0000256" key="7">
    <source>
        <dbReference type="RuleBase" id="RU000382"/>
    </source>
</evidence>
<dbReference type="PANTHER" id="PTHR43321">
    <property type="entry name" value="GLUTAMATE DECARBOXYLASE"/>
    <property type="match status" value="1"/>
</dbReference>
<evidence type="ECO:0000256" key="9">
    <source>
        <dbReference type="SAM" id="MobiDB-lite"/>
    </source>
</evidence>
<dbReference type="NCBIfam" id="TIGR01788">
    <property type="entry name" value="Glu-decarb-GAD"/>
    <property type="match status" value="1"/>
</dbReference>
<evidence type="ECO:0000313" key="11">
    <source>
        <dbReference type="Proteomes" id="UP001241926"/>
    </source>
</evidence>
<protein>
    <recommendedName>
        <fullName evidence="3 8">Glutamate decarboxylase</fullName>
        <ecNumber evidence="3 8">4.1.1.15</ecNumber>
    </recommendedName>
</protein>
<proteinExistence type="inferred from homology"/>
<evidence type="ECO:0000256" key="4">
    <source>
        <dbReference type="ARBA" id="ARBA00022898"/>
    </source>
</evidence>
<dbReference type="InterPro" id="IPR010107">
    <property type="entry name" value="Glutamate_decarboxylase"/>
</dbReference>
<keyword evidence="5 7" id="KW-0456">Lyase</keyword>
<gene>
    <name evidence="10" type="ORF">QNN03_02585</name>
</gene>
<feature type="region of interest" description="Disordered" evidence="9">
    <location>
        <begin position="1"/>
        <end position="42"/>
    </location>
</feature>
<reference evidence="10 11" key="1">
    <citation type="submission" date="2023-05" db="EMBL/GenBank/DDBJ databases">
        <title>Streptomyces fuscus sp. nov., a brown-black pigment producing actinomyces isolated from dry sand of Sea duck farm.</title>
        <authorList>
            <person name="Xie J."/>
            <person name="Shen N."/>
        </authorList>
    </citation>
    <scope>NUCLEOTIDE SEQUENCE [LARGE SCALE GENOMIC DNA]</scope>
    <source>
        <strain evidence="10 11">GXMU-J15</strain>
    </source>
</reference>
<keyword evidence="4 7" id="KW-0663">Pyridoxal phosphate</keyword>
<dbReference type="InterPro" id="IPR002129">
    <property type="entry name" value="PyrdxlP-dep_de-COase"/>
</dbReference>
<feature type="compositionally biased region" description="Basic and acidic residues" evidence="9">
    <location>
        <begin position="1"/>
        <end position="14"/>
    </location>
</feature>
<keyword evidence="8" id="KW-0210">Decarboxylase</keyword>
<organism evidence="10 11">
    <name type="scientific">Streptomyces fuscus</name>
    <dbReference type="NCBI Taxonomy" id="3048495"/>
    <lineage>
        <taxon>Bacteria</taxon>
        <taxon>Bacillati</taxon>
        <taxon>Actinomycetota</taxon>
        <taxon>Actinomycetes</taxon>
        <taxon>Kitasatosporales</taxon>
        <taxon>Streptomycetaceae</taxon>
        <taxon>Streptomyces</taxon>
    </lineage>
</organism>
<dbReference type="GO" id="GO:0004351">
    <property type="term" value="F:glutamate decarboxylase activity"/>
    <property type="evidence" value="ECO:0007669"/>
    <property type="project" value="UniProtKB-EC"/>
</dbReference>
<dbReference type="Gene3D" id="3.90.1150.160">
    <property type="match status" value="1"/>
</dbReference>
<comment type="similarity">
    <text evidence="2 7">Belongs to the group II decarboxylase family.</text>
</comment>
<evidence type="ECO:0000256" key="1">
    <source>
        <dbReference type="ARBA" id="ARBA00001933"/>
    </source>
</evidence>
<evidence type="ECO:0000256" key="3">
    <source>
        <dbReference type="ARBA" id="ARBA00012421"/>
    </source>
</evidence>
<comment type="catalytic activity">
    <reaction evidence="6 8">
        <text>L-glutamate + H(+) = 4-aminobutanoate + CO2</text>
        <dbReference type="Rhea" id="RHEA:17785"/>
        <dbReference type="ChEBI" id="CHEBI:15378"/>
        <dbReference type="ChEBI" id="CHEBI:16526"/>
        <dbReference type="ChEBI" id="CHEBI:29985"/>
        <dbReference type="ChEBI" id="CHEBI:59888"/>
        <dbReference type="EC" id="4.1.1.15"/>
    </reaction>
</comment>
<dbReference type="EMBL" id="JASJUS010000002">
    <property type="protein sequence ID" value="MDL2075324.1"/>
    <property type="molecule type" value="Genomic_DNA"/>
</dbReference>
<keyword evidence="11" id="KW-1185">Reference proteome</keyword>
<dbReference type="EC" id="4.1.1.15" evidence="3 8"/>